<keyword evidence="3" id="KW-1185">Reference proteome</keyword>
<dbReference type="OrthoDB" id="10619089at2759"/>
<reference evidence="2 3" key="1">
    <citation type="submission" date="2020-04" db="EMBL/GenBank/DDBJ databases">
        <title>Perkinsus chesapeaki whole genome sequence.</title>
        <authorList>
            <person name="Bogema D.R."/>
        </authorList>
    </citation>
    <scope>NUCLEOTIDE SEQUENCE [LARGE SCALE GENOMIC DNA]</scope>
    <source>
        <strain evidence="2">ATCC PRA-425</strain>
    </source>
</reference>
<evidence type="ECO:0000313" key="3">
    <source>
        <dbReference type="Proteomes" id="UP000591131"/>
    </source>
</evidence>
<feature type="region of interest" description="Disordered" evidence="1">
    <location>
        <begin position="96"/>
        <end position="126"/>
    </location>
</feature>
<dbReference type="EMBL" id="JAAPAO010001000">
    <property type="protein sequence ID" value="KAF4651829.1"/>
    <property type="molecule type" value="Genomic_DNA"/>
</dbReference>
<accession>A0A7J6KZ02</accession>
<feature type="compositionally biased region" description="Basic and acidic residues" evidence="1">
    <location>
        <begin position="367"/>
        <end position="376"/>
    </location>
</feature>
<evidence type="ECO:0000256" key="1">
    <source>
        <dbReference type="SAM" id="MobiDB-lite"/>
    </source>
</evidence>
<gene>
    <name evidence="2" type="primary">EXOSC4_1</name>
    <name evidence="2" type="ORF">FOL47_000167</name>
</gene>
<feature type="region of interest" description="Disordered" evidence="1">
    <location>
        <begin position="170"/>
        <end position="193"/>
    </location>
</feature>
<organism evidence="2 3">
    <name type="scientific">Perkinsus chesapeaki</name>
    <name type="common">Clam parasite</name>
    <name type="synonym">Perkinsus andrewsi</name>
    <dbReference type="NCBI Taxonomy" id="330153"/>
    <lineage>
        <taxon>Eukaryota</taxon>
        <taxon>Sar</taxon>
        <taxon>Alveolata</taxon>
        <taxon>Perkinsozoa</taxon>
        <taxon>Perkinsea</taxon>
        <taxon>Perkinsida</taxon>
        <taxon>Perkinsidae</taxon>
        <taxon>Perkinsus</taxon>
    </lineage>
</organism>
<dbReference type="AlphaFoldDB" id="A0A7J6KZ02"/>
<evidence type="ECO:0000313" key="2">
    <source>
        <dbReference type="EMBL" id="KAF4651829.1"/>
    </source>
</evidence>
<feature type="region of interest" description="Disordered" evidence="1">
    <location>
        <begin position="367"/>
        <end position="392"/>
    </location>
</feature>
<sequence length="991" mass="108059">LNYLCLEGKLGVEAFEKATSLAVQGAVTTIRAMRTFIQEDGLEKVLLILRVNSIPGRMSDLPPKHVSPAPPPRLVEATRGASGPITSYGSASWLEFDFNPGEEGGMPEGQTGDSRDRFAQTQSSSENVSIEFGTAVMEATLLMGEGTLQIVPAERDRGESSVTEMRRSLSTDWTQNQPSNNNTCSPIKPAGASEPMLSTILSKEWSGRSEDEEILMEKVNLSDLREKLRDPGGRVLQLINAATDRLADCGEDERTELVCALLEVTQATNDSHEVVKAVLMAVARAGVLAGRGKEGVAKLMEKVKNSIEGAEDLEELWRGAWEIISGKIGTMMTAEASVELPFGGRALLPILNAGHRLSTLDVDKVEADTTETERYSPESSGQSDGRSEGVGDPLDIIQQMARRGVEEGELGRIVGRLGVAGFVENLLTVVKKSPRHEIRNLAALLSSVALPGEGEMICAPVAGYPRMIEKELERFLPWFAPTELETREDTVEERKLKPPPPDTLQTEIPRIKRATVADPLSVYEDSEMVAECRSAVRKVVQAVAALKRSTAQVDGLGALAEVLRARRKALVAYIELVLKGQQKDKGQLQDITHPADIQQIPYPFAVFEALANPVYRGPPVALARAACLVAEELVGSTGHLAFDLLMKRLLPLLITSPTSVSSPAIIAIAELKPPKTAADTWRALVALKAPVEVMVQVGRVIADQVQAVRPWVRLNVVNALGVRPKVRAKAQRLVNGEDQESEVKKSATICAENGSVILPIVQKKSAMYDPNMRKEIDELKKHYEELHDEYVKVCGLLEKSNRAQLEHAAARAKAEKELSRARRSVAQPLVMSTDLSIVERMMMMLQEGSLADISRCFAELAVAISGEEDTKPSKDQLKMIFLAALRKACETRANELLSHITSLAVSSQFLESATVSEVQEILRCALTAMVFAPQQDALRALLAQVCSEVPPDVLERAWKRLDATNDFIGKTDAKSRERVKELLGRLCCSGA</sequence>
<name>A0A7J6KZ02_PERCH</name>
<protein>
    <submittedName>
        <fullName evidence="2">Exosome complex component RRP41</fullName>
    </submittedName>
</protein>
<proteinExistence type="predicted"/>
<dbReference type="Proteomes" id="UP000591131">
    <property type="component" value="Unassembled WGS sequence"/>
</dbReference>
<feature type="compositionally biased region" description="Polar residues" evidence="1">
    <location>
        <begin position="170"/>
        <end position="185"/>
    </location>
</feature>
<feature type="non-terminal residue" evidence="2">
    <location>
        <position position="991"/>
    </location>
</feature>
<comment type="caution">
    <text evidence="2">The sequence shown here is derived from an EMBL/GenBank/DDBJ whole genome shotgun (WGS) entry which is preliminary data.</text>
</comment>